<dbReference type="PANTHER" id="PTHR18896">
    <property type="entry name" value="PHOSPHOLIPASE D"/>
    <property type="match status" value="1"/>
</dbReference>
<name>W9SEW2_9ROSA</name>
<dbReference type="AlphaFoldDB" id="W9SEW2"/>
<dbReference type="GO" id="GO:0004630">
    <property type="term" value="F:phospholipase D activity"/>
    <property type="evidence" value="ECO:0007669"/>
    <property type="project" value="TreeGrafter"/>
</dbReference>
<dbReference type="STRING" id="981085.W9SEW2"/>
<keyword evidence="1" id="KW-0677">Repeat</keyword>
<dbReference type="Proteomes" id="UP000030645">
    <property type="component" value="Unassembled WGS sequence"/>
</dbReference>
<dbReference type="Pfam" id="PF12357">
    <property type="entry name" value="PLD_C"/>
    <property type="match status" value="1"/>
</dbReference>
<evidence type="ECO:0000256" key="2">
    <source>
        <dbReference type="ARBA" id="ARBA00023098"/>
    </source>
</evidence>
<keyword evidence="5" id="KW-1185">Reference proteome</keyword>
<evidence type="ECO:0000256" key="1">
    <source>
        <dbReference type="ARBA" id="ARBA00022737"/>
    </source>
</evidence>
<evidence type="ECO:0000259" key="3">
    <source>
        <dbReference type="Pfam" id="PF12357"/>
    </source>
</evidence>
<evidence type="ECO:0000313" key="5">
    <source>
        <dbReference type="Proteomes" id="UP000030645"/>
    </source>
</evidence>
<dbReference type="InterPro" id="IPR015679">
    <property type="entry name" value="PLipase_D_fam"/>
</dbReference>
<dbReference type="PANTHER" id="PTHR18896:SF202">
    <property type="entry name" value="PHOSPHOLIPASE D ALPHA 3"/>
    <property type="match status" value="1"/>
</dbReference>
<feature type="domain" description="Phospholipase D C-terminal" evidence="3">
    <location>
        <begin position="46"/>
        <end position="113"/>
    </location>
</feature>
<sequence>MDGARDSEISMGAFQPHHVASMEPARGQIYGFRMALRREHLGVFLENTFNHPETVECVQRVNQIAQRNWEHYCGDTFYGNLPGHLLRYPIEVSETGAITTLPGFEFFPDTKAKSWEPNLITFLQSSRPNSS</sequence>
<dbReference type="GO" id="GO:0009395">
    <property type="term" value="P:phospholipid catabolic process"/>
    <property type="evidence" value="ECO:0007669"/>
    <property type="project" value="TreeGrafter"/>
</dbReference>
<dbReference type="GO" id="GO:0005886">
    <property type="term" value="C:plasma membrane"/>
    <property type="evidence" value="ECO:0007669"/>
    <property type="project" value="TreeGrafter"/>
</dbReference>
<dbReference type="EMBL" id="KE624073">
    <property type="protein sequence ID" value="EXC46392.1"/>
    <property type="molecule type" value="Genomic_DNA"/>
</dbReference>
<protein>
    <recommendedName>
        <fullName evidence="3">Phospholipase D C-terminal domain-containing protein</fullName>
    </recommendedName>
</protein>
<reference evidence="5" key="1">
    <citation type="submission" date="2013-01" db="EMBL/GenBank/DDBJ databases">
        <title>Draft Genome Sequence of a Mulberry Tree, Morus notabilis C.K. Schneid.</title>
        <authorList>
            <person name="He N."/>
            <person name="Zhao S."/>
        </authorList>
    </citation>
    <scope>NUCLEOTIDE SEQUENCE</scope>
</reference>
<organism evidence="4 5">
    <name type="scientific">Morus notabilis</name>
    <dbReference type="NCBI Taxonomy" id="981085"/>
    <lineage>
        <taxon>Eukaryota</taxon>
        <taxon>Viridiplantae</taxon>
        <taxon>Streptophyta</taxon>
        <taxon>Embryophyta</taxon>
        <taxon>Tracheophyta</taxon>
        <taxon>Spermatophyta</taxon>
        <taxon>Magnoliopsida</taxon>
        <taxon>eudicotyledons</taxon>
        <taxon>Gunneridae</taxon>
        <taxon>Pentapetalae</taxon>
        <taxon>rosids</taxon>
        <taxon>fabids</taxon>
        <taxon>Rosales</taxon>
        <taxon>Moraceae</taxon>
        <taxon>Moreae</taxon>
        <taxon>Morus</taxon>
    </lineage>
</organism>
<proteinExistence type="predicted"/>
<dbReference type="eggNOG" id="KOG1329">
    <property type="taxonomic scope" value="Eukaryota"/>
</dbReference>
<keyword evidence="2" id="KW-0443">Lipid metabolism</keyword>
<evidence type="ECO:0000313" key="4">
    <source>
        <dbReference type="EMBL" id="EXC46392.1"/>
    </source>
</evidence>
<accession>W9SEW2</accession>
<gene>
    <name evidence="4" type="ORF">L484_000222</name>
</gene>
<dbReference type="InterPro" id="IPR024632">
    <property type="entry name" value="PLipase_D_C"/>
</dbReference>